<organism evidence="1 2">
    <name type="scientific">Orenia metallireducens</name>
    <dbReference type="NCBI Taxonomy" id="1413210"/>
    <lineage>
        <taxon>Bacteria</taxon>
        <taxon>Bacillati</taxon>
        <taxon>Bacillota</taxon>
        <taxon>Clostridia</taxon>
        <taxon>Halanaerobiales</taxon>
        <taxon>Halobacteroidaceae</taxon>
        <taxon>Orenia</taxon>
    </lineage>
</organism>
<reference evidence="2" key="1">
    <citation type="submission" date="2016-07" db="EMBL/GenBank/DDBJ databases">
        <authorList>
            <person name="Florea S."/>
            <person name="Webb J.S."/>
            <person name="Jaromczyk J."/>
            <person name="Schardl C.L."/>
        </authorList>
    </citation>
    <scope>NUCLEOTIDE SEQUENCE [LARGE SCALE GENOMIC DNA]</scope>
    <source>
        <strain evidence="2">Z6</strain>
    </source>
</reference>
<protein>
    <submittedName>
        <fullName evidence="1">Uncharacterized protein</fullName>
    </submittedName>
</protein>
<evidence type="ECO:0000313" key="2">
    <source>
        <dbReference type="Proteomes" id="UP000093514"/>
    </source>
</evidence>
<accession>A0A1C0A6Y1</accession>
<dbReference type="Proteomes" id="UP000093514">
    <property type="component" value="Unassembled WGS sequence"/>
</dbReference>
<dbReference type="RefSeq" id="WP_068717399.1">
    <property type="nucleotide sequence ID" value="NZ_LWDV01000009.1"/>
</dbReference>
<dbReference type="EMBL" id="LWDV01000009">
    <property type="protein sequence ID" value="OCL26009.1"/>
    <property type="molecule type" value="Genomic_DNA"/>
</dbReference>
<gene>
    <name evidence="1" type="ORF">U472_08255</name>
</gene>
<keyword evidence="2" id="KW-1185">Reference proteome</keyword>
<proteinExistence type="predicted"/>
<sequence>MKKIYEKHEPASINKGNFGFVKIKDENNWGFINPPDDIRLLNRYIIEKTNIGDFIKVSNDNYFIYSCILANRSDKLTKIQRMFKENKLKKNGWVECNQVKELYIKNISNLNEIELELMFDRHSRSMLILAEEKKSIEELIEILREIDLFIQPRTVGSYYPTLKFIPTLVSENVSVGYFRRLLEPLRARDVLILYSPWKL</sequence>
<reference evidence="1 2" key="2">
    <citation type="submission" date="2016-08" db="EMBL/GenBank/DDBJ databases">
        <title>Orenia metallireducens sp. nov. strain Z6, a Novel Metal-reducing Firmicute from the Deep Subsurface.</title>
        <authorList>
            <person name="Maxim B.I."/>
            <person name="Kenneth K."/>
            <person name="Flynn T.M."/>
            <person name="Oloughlin E.J."/>
            <person name="Locke R.A."/>
            <person name="Weber J.R."/>
            <person name="Egan S.M."/>
            <person name="Mackie R.I."/>
            <person name="Cann I.K."/>
        </authorList>
    </citation>
    <scope>NUCLEOTIDE SEQUENCE [LARGE SCALE GENOMIC DNA]</scope>
    <source>
        <strain evidence="1 2">Z6</strain>
    </source>
</reference>
<evidence type="ECO:0000313" key="1">
    <source>
        <dbReference type="EMBL" id="OCL26009.1"/>
    </source>
</evidence>
<name>A0A1C0A6Y1_9FIRM</name>
<comment type="caution">
    <text evidence="1">The sequence shown here is derived from an EMBL/GenBank/DDBJ whole genome shotgun (WGS) entry which is preliminary data.</text>
</comment>
<dbReference type="AlphaFoldDB" id="A0A1C0A6Y1"/>